<keyword evidence="4 10" id="KW-0067">ATP-binding</keyword>
<evidence type="ECO:0000256" key="6">
    <source>
        <dbReference type="ARBA" id="ARBA00023136"/>
    </source>
</evidence>
<dbReference type="SUPFAM" id="SSF52540">
    <property type="entry name" value="P-loop containing nucleoside triphosphate hydrolases"/>
    <property type="match status" value="1"/>
</dbReference>
<organism evidence="10 11">
    <name type="scientific">Alkalibacterium iburiense</name>
    <dbReference type="NCBI Taxonomy" id="290589"/>
    <lineage>
        <taxon>Bacteria</taxon>
        <taxon>Bacillati</taxon>
        <taxon>Bacillota</taxon>
        <taxon>Bacilli</taxon>
        <taxon>Lactobacillales</taxon>
        <taxon>Carnobacteriaceae</taxon>
        <taxon>Alkalibacterium</taxon>
    </lineage>
</organism>
<keyword evidence="11" id="KW-1185">Reference proteome</keyword>
<dbReference type="InterPro" id="IPR003593">
    <property type="entry name" value="AAA+_ATPase"/>
</dbReference>
<feature type="domain" description="ABC transmembrane type-1" evidence="9">
    <location>
        <begin position="22"/>
        <end position="299"/>
    </location>
</feature>
<dbReference type="InterPro" id="IPR027417">
    <property type="entry name" value="P-loop_NTPase"/>
</dbReference>
<feature type="domain" description="ABC transporter" evidence="8">
    <location>
        <begin position="333"/>
        <end position="567"/>
    </location>
</feature>
<dbReference type="PANTHER" id="PTHR43394">
    <property type="entry name" value="ATP-DEPENDENT PERMEASE MDL1, MITOCHONDRIAL"/>
    <property type="match status" value="1"/>
</dbReference>
<dbReference type="PROSITE" id="PS50929">
    <property type="entry name" value="ABC_TM1F"/>
    <property type="match status" value="1"/>
</dbReference>
<dbReference type="PROSITE" id="PS00211">
    <property type="entry name" value="ABC_TRANSPORTER_1"/>
    <property type="match status" value="1"/>
</dbReference>
<feature type="transmembrane region" description="Helical" evidence="7">
    <location>
        <begin position="242"/>
        <end position="262"/>
    </location>
</feature>
<evidence type="ECO:0000259" key="9">
    <source>
        <dbReference type="PROSITE" id="PS50929"/>
    </source>
</evidence>
<evidence type="ECO:0000256" key="3">
    <source>
        <dbReference type="ARBA" id="ARBA00022741"/>
    </source>
</evidence>
<comment type="caution">
    <text evidence="10">The sequence shown here is derived from an EMBL/GenBank/DDBJ whole genome shotgun (WGS) entry which is preliminary data.</text>
</comment>
<evidence type="ECO:0000313" key="11">
    <source>
        <dbReference type="Proteomes" id="UP001501166"/>
    </source>
</evidence>
<dbReference type="InterPro" id="IPR017871">
    <property type="entry name" value="ABC_transporter-like_CS"/>
</dbReference>
<sequence length="571" mass="64097">MFKRFFSYYKPYKKLFTLDFSSATLVAILELAFPIMVQRVVDNILPTGNWNLIVMVSIGLLLVYAVNTALHYIVTYFGHKLGTNIETDMRRDLYNHIQEQSFSYFDNRETGKLITRFTSDLFEIAEVAHHGPEDVFITIFTLLGAFGLMLSVHVPLAIMTFVLVPFIALALGFFNKKMTQVNTRIYDDLAMFSAGIEASVGGVRVVQAFSNEDHEKGRFAKLNQAYRKSKYMFYKTMAISHSYNYFFIRLISLFALFFGAYFAIQGQISYGDLVAFILFANVFVRPIEKVNTMIESYPKGFAGFKRLIEELNIKPDVQDTSYATDVAELKGNIEYENVSFSYEENQPILENINLSIKAGETVAFVGPSGAGKTTICNLLPRFYDITSGKLSVDGYSVKEITLNSLREQIGVVQQDVFLFPGTIKENILYGKLDAIDEEVEKAVKMANLEDVVNQLPNGLETVVGERGVKMSGGQKQRLSIARMFLKNPPILILDEATSALDTETEQAIQEALDSLSEGRTTLIIAHRLATIKNADRIVVVADKGISEEGSHEELMANDGPYRALYEAQFAS</sequence>
<dbReference type="InterPro" id="IPR036640">
    <property type="entry name" value="ABC1_TM_sf"/>
</dbReference>
<dbReference type="Gene3D" id="1.20.1560.10">
    <property type="entry name" value="ABC transporter type 1, transmembrane domain"/>
    <property type="match status" value="1"/>
</dbReference>
<accession>A0ABN0XPX7</accession>
<dbReference type="PROSITE" id="PS50893">
    <property type="entry name" value="ABC_TRANSPORTER_2"/>
    <property type="match status" value="1"/>
</dbReference>
<keyword evidence="2 7" id="KW-0812">Transmembrane</keyword>
<reference evidence="10 11" key="1">
    <citation type="journal article" date="2019" name="Int. J. Syst. Evol. Microbiol.">
        <title>The Global Catalogue of Microorganisms (GCM) 10K type strain sequencing project: providing services to taxonomists for standard genome sequencing and annotation.</title>
        <authorList>
            <consortium name="The Broad Institute Genomics Platform"/>
            <consortium name="The Broad Institute Genome Sequencing Center for Infectious Disease"/>
            <person name="Wu L."/>
            <person name="Ma J."/>
        </authorList>
    </citation>
    <scope>NUCLEOTIDE SEQUENCE [LARGE SCALE GENOMIC DNA]</scope>
    <source>
        <strain evidence="10 11">JCM 12662</strain>
    </source>
</reference>
<dbReference type="SMART" id="SM00382">
    <property type="entry name" value="AAA"/>
    <property type="match status" value="1"/>
</dbReference>
<evidence type="ECO:0000256" key="1">
    <source>
        <dbReference type="ARBA" id="ARBA00004651"/>
    </source>
</evidence>
<dbReference type="SUPFAM" id="SSF90123">
    <property type="entry name" value="ABC transporter transmembrane region"/>
    <property type="match status" value="1"/>
</dbReference>
<proteinExistence type="predicted"/>
<dbReference type="InterPro" id="IPR003439">
    <property type="entry name" value="ABC_transporter-like_ATP-bd"/>
</dbReference>
<feature type="transmembrane region" description="Helical" evidence="7">
    <location>
        <begin position="152"/>
        <end position="174"/>
    </location>
</feature>
<dbReference type="Pfam" id="PF00664">
    <property type="entry name" value="ABC_membrane"/>
    <property type="match status" value="1"/>
</dbReference>
<evidence type="ECO:0000259" key="8">
    <source>
        <dbReference type="PROSITE" id="PS50893"/>
    </source>
</evidence>
<keyword evidence="5 7" id="KW-1133">Transmembrane helix</keyword>
<dbReference type="Pfam" id="PF00005">
    <property type="entry name" value="ABC_tran"/>
    <property type="match status" value="1"/>
</dbReference>
<keyword evidence="3" id="KW-0547">Nucleotide-binding</keyword>
<evidence type="ECO:0000256" key="2">
    <source>
        <dbReference type="ARBA" id="ARBA00022692"/>
    </source>
</evidence>
<dbReference type="Proteomes" id="UP001501166">
    <property type="component" value="Unassembled WGS sequence"/>
</dbReference>
<dbReference type="InterPro" id="IPR011527">
    <property type="entry name" value="ABC1_TM_dom"/>
</dbReference>
<dbReference type="EMBL" id="BAAACW010000143">
    <property type="protein sequence ID" value="GAA0369818.1"/>
    <property type="molecule type" value="Genomic_DNA"/>
</dbReference>
<dbReference type="InterPro" id="IPR039421">
    <property type="entry name" value="Type_1_exporter"/>
</dbReference>
<gene>
    <name evidence="10" type="ORF">GCM10008932_21750</name>
</gene>
<evidence type="ECO:0000256" key="4">
    <source>
        <dbReference type="ARBA" id="ARBA00022840"/>
    </source>
</evidence>
<evidence type="ECO:0000313" key="10">
    <source>
        <dbReference type="EMBL" id="GAA0369818.1"/>
    </source>
</evidence>
<feature type="transmembrane region" description="Helical" evidence="7">
    <location>
        <begin position="20"/>
        <end position="37"/>
    </location>
</feature>
<evidence type="ECO:0000256" key="5">
    <source>
        <dbReference type="ARBA" id="ARBA00022989"/>
    </source>
</evidence>
<name>A0ABN0XPX7_9LACT</name>
<keyword evidence="6 7" id="KW-0472">Membrane</keyword>
<evidence type="ECO:0000256" key="7">
    <source>
        <dbReference type="SAM" id="Phobius"/>
    </source>
</evidence>
<dbReference type="RefSeq" id="WP_343756562.1">
    <property type="nucleotide sequence ID" value="NZ_BAAACW010000143.1"/>
</dbReference>
<comment type="subcellular location">
    <subcellularLocation>
        <location evidence="1">Cell membrane</location>
        <topology evidence="1">Multi-pass membrane protein</topology>
    </subcellularLocation>
</comment>
<protein>
    <submittedName>
        <fullName evidence="10">ABC transporter ATP-binding protein</fullName>
    </submittedName>
</protein>
<dbReference type="PANTHER" id="PTHR43394:SF1">
    <property type="entry name" value="ATP-BINDING CASSETTE SUB-FAMILY B MEMBER 10, MITOCHONDRIAL"/>
    <property type="match status" value="1"/>
</dbReference>
<feature type="transmembrane region" description="Helical" evidence="7">
    <location>
        <begin position="49"/>
        <end position="74"/>
    </location>
</feature>
<dbReference type="Gene3D" id="3.40.50.300">
    <property type="entry name" value="P-loop containing nucleotide triphosphate hydrolases"/>
    <property type="match status" value="1"/>
</dbReference>
<dbReference type="CDD" id="cd18549">
    <property type="entry name" value="ABC_6TM_YwjA_like"/>
    <property type="match status" value="1"/>
</dbReference>
<dbReference type="GO" id="GO:0005524">
    <property type="term" value="F:ATP binding"/>
    <property type="evidence" value="ECO:0007669"/>
    <property type="project" value="UniProtKB-KW"/>
</dbReference>